<dbReference type="GO" id="GO:0003723">
    <property type="term" value="F:RNA binding"/>
    <property type="evidence" value="ECO:0007669"/>
    <property type="project" value="InterPro"/>
</dbReference>
<dbReference type="HAMAP" id="MF_01326_B">
    <property type="entry name" value="Ribosomal_uL24_B"/>
    <property type="match status" value="1"/>
</dbReference>
<proteinExistence type="inferred from homology"/>
<evidence type="ECO:0000313" key="6">
    <source>
        <dbReference type="EMBL" id="EFJ32628.1"/>
    </source>
</evidence>
<name>D8R693_SELML</name>
<dbReference type="Proteomes" id="UP000001514">
    <property type="component" value="Unassembled WGS sequence"/>
</dbReference>
<dbReference type="GO" id="GO:1990904">
    <property type="term" value="C:ribonucleoprotein complex"/>
    <property type="evidence" value="ECO:0007669"/>
    <property type="project" value="UniProtKB-KW"/>
</dbReference>
<dbReference type="KEGG" id="smo:SELMODRAFT_38168"/>
<dbReference type="eggNOG" id="KOG1708">
    <property type="taxonomic scope" value="Eukaryota"/>
</dbReference>
<keyword evidence="2 4" id="KW-0689">Ribosomal protein</keyword>
<dbReference type="GO" id="GO:0005739">
    <property type="term" value="C:mitochondrion"/>
    <property type="evidence" value="ECO:0000318"/>
    <property type="project" value="GO_Central"/>
</dbReference>
<dbReference type="Pfam" id="PF17136">
    <property type="entry name" value="ribosomal_L24"/>
    <property type="match status" value="1"/>
</dbReference>
<dbReference type="Gramene" id="EFJ32628">
    <property type="protein sequence ID" value="EFJ32628"/>
    <property type="gene ID" value="SELMODRAFT_38168"/>
</dbReference>
<accession>D8R693</accession>
<feature type="non-terminal residue" evidence="6">
    <location>
        <position position="153"/>
    </location>
</feature>
<dbReference type="Gene3D" id="2.30.30.30">
    <property type="match status" value="1"/>
</dbReference>
<evidence type="ECO:0000256" key="2">
    <source>
        <dbReference type="ARBA" id="ARBA00022980"/>
    </source>
</evidence>
<dbReference type="Pfam" id="PF00467">
    <property type="entry name" value="KOW"/>
    <property type="match status" value="1"/>
</dbReference>
<evidence type="ECO:0000256" key="3">
    <source>
        <dbReference type="ARBA" id="ARBA00023274"/>
    </source>
</evidence>
<dbReference type="EMBL" id="GL377572">
    <property type="protein sequence ID" value="EFJ32628.1"/>
    <property type="molecule type" value="Genomic_DNA"/>
</dbReference>
<feature type="domain" description="KOW" evidence="5">
    <location>
        <begin position="14"/>
        <end position="41"/>
    </location>
</feature>
<dbReference type="GO" id="GO:0006412">
    <property type="term" value="P:translation"/>
    <property type="evidence" value="ECO:0000318"/>
    <property type="project" value="GO_Central"/>
</dbReference>
<dbReference type="CDD" id="cd06089">
    <property type="entry name" value="KOW_RPL26"/>
    <property type="match status" value="1"/>
</dbReference>
<dbReference type="NCBIfam" id="TIGR01079">
    <property type="entry name" value="rplX_bact"/>
    <property type="match status" value="1"/>
</dbReference>
<keyword evidence="7" id="KW-1185">Reference proteome</keyword>
<dbReference type="SMART" id="SM00739">
    <property type="entry name" value="KOW"/>
    <property type="match status" value="1"/>
</dbReference>
<evidence type="ECO:0000259" key="5">
    <source>
        <dbReference type="SMART" id="SM00739"/>
    </source>
</evidence>
<comment type="similarity">
    <text evidence="1 4">Belongs to the universal ribosomal protein uL24 family.</text>
</comment>
<dbReference type="InterPro" id="IPR005824">
    <property type="entry name" value="KOW"/>
</dbReference>
<dbReference type="InterPro" id="IPR005825">
    <property type="entry name" value="Ribosomal_uL24_CS"/>
</dbReference>
<protein>
    <recommendedName>
        <fullName evidence="5">KOW domain-containing protein</fullName>
    </recommendedName>
</protein>
<dbReference type="PANTHER" id="PTHR12903">
    <property type="entry name" value="MITOCHONDRIAL RIBOSOMAL PROTEIN L24"/>
    <property type="match status" value="1"/>
</dbReference>
<dbReference type="AlphaFoldDB" id="D8R693"/>
<dbReference type="GO" id="GO:0003735">
    <property type="term" value="F:structural constituent of ribosome"/>
    <property type="evidence" value="ECO:0007669"/>
    <property type="project" value="InterPro"/>
</dbReference>
<evidence type="ECO:0000313" key="7">
    <source>
        <dbReference type="Proteomes" id="UP000001514"/>
    </source>
</evidence>
<evidence type="ECO:0000256" key="1">
    <source>
        <dbReference type="ARBA" id="ARBA00010618"/>
    </source>
</evidence>
<dbReference type="HOGENOM" id="CLU_093315_0_2_1"/>
<dbReference type="OMA" id="MASKPIN"/>
<dbReference type="InterPro" id="IPR008991">
    <property type="entry name" value="Translation_prot_SH3-like_sf"/>
</dbReference>
<organism evidence="7">
    <name type="scientific">Selaginella moellendorffii</name>
    <name type="common">Spikemoss</name>
    <dbReference type="NCBI Taxonomy" id="88036"/>
    <lineage>
        <taxon>Eukaryota</taxon>
        <taxon>Viridiplantae</taxon>
        <taxon>Streptophyta</taxon>
        <taxon>Embryophyta</taxon>
        <taxon>Tracheophyta</taxon>
        <taxon>Lycopodiopsida</taxon>
        <taxon>Selaginellales</taxon>
        <taxon>Selaginellaceae</taxon>
        <taxon>Selaginella</taxon>
    </lineage>
</organism>
<gene>
    <name evidence="6" type="ORF">SELMODRAFT_38168</name>
</gene>
<dbReference type="InParanoid" id="D8R693"/>
<dbReference type="FunCoup" id="D8R693">
    <property type="interactions" value="3011"/>
</dbReference>
<reference evidence="6 7" key="1">
    <citation type="journal article" date="2011" name="Science">
        <title>The Selaginella genome identifies genetic changes associated with the evolution of vascular plants.</title>
        <authorList>
            <person name="Banks J.A."/>
            <person name="Nishiyama T."/>
            <person name="Hasebe M."/>
            <person name="Bowman J.L."/>
            <person name="Gribskov M."/>
            <person name="dePamphilis C."/>
            <person name="Albert V.A."/>
            <person name="Aono N."/>
            <person name="Aoyama T."/>
            <person name="Ambrose B.A."/>
            <person name="Ashton N.W."/>
            <person name="Axtell M.J."/>
            <person name="Barker E."/>
            <person name="Barker M.S."/>
            <person name="Bennetzen J.L."/>
            <person name="Bonawitz N.D."/>
            <person name="Chapple C."/>
            <person name="Cheng C."/>
            <person name="Correa L.G."/>
            <person name="Dacre M."/>
            <person name="DeBarry J."/>
            <person name="Dreyer I."/>
            <person name="Elias M."/>
            <person name="Engstrom E.M."/>
            <person name="Estelle M."/>
            <person name="Feng L."/>
            <person name="Finet C."/>
            <person name="Floyd S.K."/>
            <person name="Frommer W.B."/>
            <person name="Fujita T."/>
            <person name="Gramzow L."/>
            <person name="Gutensohn M."/>
            <person name="Harholt J."/>
            <person name="Hattori M."/>
            <person name="Heyl A."/>
            <person name="Hirai T."/>
            <person name="Hiwatashi Y."/>
            <person name="Ishikawa M."/>
            <person name="Iwata M."/>
            <person name="Karol K.G."/>
            <person name="Koehler B."/>
            <person name="Kolukisaoglu U."/>
            <person name="Kubo M."/>
            <person name="Kurata T."/>
            <person name="Lalonde S."/>
            <person name="Li K."/>
            <person name="Li Y."/>
            <person name="Litt A."/>
            <person name="Lyons E."/>
            <person name="Manning G."/>
            <person name="Maruyama T."/>
            <person name="Michael T.P."/>
            <person name="Mikami K."/>
            <person name="Miyazaki S."/>
            <person name="Morinaga S."/>
            <person name="Murata T."/>
            <person name="Mueller-Roeber B."/>
            <person name="Nelson D.R."/>
            <person name="Obara M."/>
            <person name="Oguri Y."/>
            <person name="Olmstead R.G."/>
            <person name="Onodera N."/>
            <person name="Petersen B.L."/>
            <person name="Pils B."/>
            <person name="Prigge M."/>
            <person name="Rensing S.A."/>
            <person name="Riano-Pachon D.M."/>
            <person name="Roberts A.W."/>
            <person name="Sato Y."/>
            <person name="Scheller H.V."/>
            <person name="Schulz B."/>
            <person name="Schulz C."/>
            <person name="Shakirov E.V."/>
            <person name="Shibagaki N."/>
            <person name="Shinohara N."/>
            <person name="Shippen D.E."/>
            <person name="Soerensen I."/>
            <person name="Sotooka R."/>
            <person name="Sugimoto N."/>
            <person name="Sugita M."/>
            <person name="Sumikawa N."/>
            <person name="Tanurdzic M."/>
            <person name="Theissen G."/>
            <person name="Ulvskov P."/>
            <person name="Wakazuki S."/>
            <person name="Weng J.K."/>
            <person name="Willats W.W."/>
            <person name="Wipf D."/>
            <person name="Wolf P.G."/>
            <person name="Yang L."/>
            <person name="Zimmer A.D."/>
            <person name="Zhu Q."/>
            <person name="Mitros T."/>
            <person name="Hellsten U."/>
            <person name="Loque D."/>
            <person name="Otillar R."/>
            <person name="Salamov A."/>
            <person name="Schmutz J."/>
            <person name="Shapiro H."/>
            <person name="Lindquist E."/>
            <person name="Lucas S."/>
            <person name="Rokhsar D."/>
            <person name="Grigoriev I.V."/>
        </authorList>
    </citation>
    <scope>NUCLEOTIDE SEQUENCE [LARGE SCALE GENOMIC DNA]</scope>
</reference>
<dbReference type="InterPro" id="IPR014722">
    <property type="entry name" value="Rib_uL2_dom2"/>
</dbReference>
<dbReference type="GO" id="GO:0005840">
    <property type="term" value="C:ribosome"/>
    <property type="evidence" value="ECO:0007669"/>
    <property type="project" value="UniProtKB-KW"/>
</dbReference>
<dbReference type="InterPro" id="IPR057264">
    <property type="entry name" value="Ribosomal_uL24_C"/>
</dbReference>
<dbReference type="InterPro" id="IPR003256">
    <property type="entry name" value="Ribosomal_uL24"/>
</dbReference>
<keyword evidence="3 4" id="KW-0687">Ribonucleoprotein</keyword>
<dbReference type="InterPro" id="IPR041988">
    <property type="entry name" value="Ribosomal_uL24_KOW"/>
</dbReference>
<dbReference type="PROSITE" id="PS01108">
    <property type="entry name" value="RIBOSOMAL_L24"/>
    <property type="match status" value="1"/>
</dbReference>
<sequence>VGFKRPIVTFNRWKILRGDKVKIITGNDKGLTGTVKEVFRKRNKVIVEGRNLVKRHVKRTVDNLTGVVTKESPIHVSNVMLVDPVSGCMRSKCGFLQDGSKVRISVGTLATGSVIPRPACLAFKKVRLDGGPKNTLKDDVLERTYDPAIGLGI</sequence>
<feature type="non-terminal residue" evidence="6">
    <location>
        <position position="1"/>
    </location>
</feature>
<dbReference type="STRING" id="88036.D8R693"/>
<dbReference type="SUPFAM" id="SSF50104">
    <property type="entry name" value="Translation proteins SH3-like domain"/>
    <property type="match status" value="1"/>
</dbReference>
<evidence type="ECO:0000256" key="4">
    <source>
        <dbReference type="RuleBase" id="RU003477"/>
    </source>
</evidence>